<name>A0A6A4I8X3_9AGAR</name>
<keyword evidence="1" id="KW-1133">Transmembrane helix</keyword>
<gene>
    <name evidence="2" type="ORF">BT96DRAFT_915392</name>
</gene>
<organism evidence="2 3">
    <name type="scientific">Gymnopus androsaceus JB14</name>
    <dbReference type="NCBI Taxonomy" id="1447944"/>
    <lineage>
        <taxon>Eukaryota</taxon>
        <taxon>Fungi</taxon>
        <taxon>Dikarya</taxon>
        <taxon>Basidiomycota</taxon>
        <taxon>Agaricomycotina</taxon>
        <taxon>Agaricomycetes</taxon>
        <taxon>Agaricomycetidae</taxon>
        <taxon>Agaricales</taxon>
        <taxon>Marasmiineae</taxon>
        <taxon>Omphalotaceae</taxon>
        <taxon>Gymnopus</taxon>
    </lineage>
</organism>
<dbReference type="EMBL" id="ML769402">
    <property type="protein sequence ID" value="KAE9406430.1"/>
    <property type="molecule type" value="Genomic_DNA"/>
</dbReference>
<sequence>MLPACVCVYPVQVYLRRSRLAVLFNTASPSLAFNSSLPSSTKDIFYSPLSKYIEHYNSRDCWNNETEDTLERNRLSFHLHFVKNHMYMALLDYMLTLLALHFLSKIFNLSRRSRLPLPPGPRKLPVLGNFFDMPQEKE</sequence>
<feature type="transmembrane region" description="Helical" evidence="1">
    <location>
        <begin position="85"/>
        <end position="104"/>
    </location>
</feature>
<accession>A0A6A4I8X3</accession>
<evidence type="ECO:0000313" key="2">
    <source>
        <dbReference type="EMBL" id="KAE9406430.1"/>
    </source>
</evidence>
<keyword evidence="1" id="KW-0472">Membrane</keyword>
<evidence type="ECO:0000313" key="3">
    <source>
        <dbReference type="Proteomes" id="UP000799118"/>
    </source>
</evidence>
<reference evidence="2" key="1">
    <citation type="journal article" date="2019" name="Environ. Microbiol.">
        <title>Fungal ecological strategies reflected in gene transcription - a case study of two litter decomposers.</title>
        <authorList>
            <person name="Barbi F."/>
            <person name="Kohler A."/>
            <person name="Barry K."/>
            <person name="Baskaran P."/>
            <person name="Daum C."/>
            <person name="Fauchery L."/>
            <person name="Ihrmark K."/>
            <person name="Kuo A."/>
            <person name="LaButti K."/>
            <person name="Lipzen A."/>
            <person name="Morin E."/>
            <person name="Grigoriev I.V."/>
            <person name="Henrissat B."/>
            <person name="Lindahl B."/>
            <person name="Martin F."/>
        </authorList>
    </citation>
    <scope>NUCLEOTIDE SEQUENCE</scope>
    <source>
        <strain evidence="2">JB14</strain>
    </source>
</reference>
<dbReference type="Proteomes" id="UP000799118">
    <property type="component" value="Unassembled WGS sequence"/>
</dbReference>
<protein>
    <submittedName>
        <fullName evidence="2">Uncharacterized protein</fullName>
    </submittedName>
</protein>
<evidence type="ECO:0000256" key="1">
    <source>
        <dbReference type="SAM" id="Phobius"/>
    </source>
</evidence>
<proteinExistence type="predicted"/>
<dbReference type="AlphaFoldDB" id="A0A6A4I8X3"/>
<keyword evidence="1" id="KW-0812">Transmembrane</keyword>
<keyword evidence="3" id="KW-1185">Reference proteome</keyword>